<dbReference type="GO" id="GO:0005975">
    <property type="term" value="P:carbohydrate metabolic process"/>
    <property type="evidence" value="ECO:0007669"/>
    <property type="project" value="InterPro"/>
</dbReference>
<dbReference type="InterPro" id="IPR012341">
    <property type="entry name" value="6hp_glycosidase-like_sf"/>
</dbReference>
<organism evidence="3 4">
    <name type="scientific">Wenxinia saemankumensis</name>
    <dbReference type="NCBI Taxonomy" id="1447782"/>
    <lineage>
        <taxon>Bacteria</taxon>
        <taxon>Pseudomonadati</taxon>
        <taxon>Pseudomonadota</taxon>
        <taxon>Alphaproteobacteria</taxon>
        <taxon>Rhodobacterales</taxon>
        <taxon>Roseobacteraceae</taxon>
        <taxon>Wenxinia</taxon>
    </lineage>
</organism>
<accession>A0A1M6FL72</accession>
<comment type="similarity">
    <text evidence="1">Belongs to the N-acylglucosamine 2-epimerase family.</text>
</comment>
<evidence type="ECO:0000313" key="3">
    <source>
        <dbReference type="EMBL" id="SHI98424.1"/>
    </source>
</evidence>
<dbReference type="InterPro" id="IPR008928">
    <property type="entry name" value="6-hairpin_glycosidase_sf"/>
</dbReference>
<proteinExistence type="inferred from homology"/>
<dbReference type="OrthoDB" id="9806359at2"/>
<keyword evidence="4" id="KW-1185">Reference proteome</keyword>
<dbReference type="Proteomes" id="UP000184292">
    <property type="component" value="Unassembled WGS sequence"/>
</dbReference>
<protein>
    <submittedName>
        <fullName evidence="3">Mannose or cellobiose epimerase, N-acyl-D-glucosamine 2-epimerase family</fullName>
    </submittedName>
</protein>
<gene>
    <name evidence="3" type="ORF">SAMN05444417_2382</name>
</gene>
<keyword evidence="2" id="KW-0413">Isomerase</keyword>
<dbReference type="PANTHER" id="PTHR15108">
    <property type="entry name" value="N-ACYLGLUCOSAMINE-2-EPIMERASE"/>
    <property type="match status" value="1"/>
</dbReference>
<dbReference type="GO" id="GO:0016853">
    <property type="term" value="F:isomerase activity"/>
    <property type="evidence" value="ECO:0007669"/>
    <property type="project" value="UniProtKB-KW"/>
</dbReference>
<dbReference type="AlphaFoldDB" id="A0A1M6FL72"/>
<sequence>MTDTAPDFHATGRPALMRQDALRQLDFFRASLRPGGRLATLAQDGTPKDGPQELITTTRLVHSYGLGQIAGAPDCADIVDAGMAALRGGHADGQHGGFVWSFDADGPVVGDKLAYGHMFVLLAAATAKAAGHPDADTLLAEVDAVIAERFWEEGRGLSADEFRRDWSPFSEYRGMNANMHGVEAHLSAYEVTGQVHFLTRAERILAFFVDRMGASNGWRLPEHYDSDWQVDREYEGDPMFRPKGTTPGHSFELGRLLLQAWDLRGRPEGDAPARARALIETALADAAMPDGGFCYTLDFDGTKRVRDRYWWPLTEAIGAVATLLKLDPREADAALYEDLWQQAERLFIDEARGGWFPEIDAGGRPVEIQFTGKPDIYHALQADLYPLHGGLSRHYDGIAGILT</sequence>
<dbReference type="SUPFAM" id="SSF48208">
    <property type="entry name" value="Six-hairpin glycosidases"/>
    <property type="match status" value="1"/>
</dbReference>
<evidence type="ECO:0000256" key="1">
    <source>
        <dbReference type="ARBA" id="ARBA00008558"/>
    </source>
</evidence>
<dbReference type="Gene3D" id="1.50.10.10">
    <property type="match status" value="1"/>
</dbReference>
<reference evidence="3 4" key="1">
    <citation type="submission" date="2016-11" db="EMBL/GenBank/DDBJ databases">
        <authorList>
            <person name="Jaros S."/>
            <person name="Januszkiewicz K."/>
            <person name="Wedrychowicz H."/>
        </authorList>
    </citation>
    <scope>NUCLEOTIDE SEQUENCE [LARGE SCALE GENOMIC DNA]</scope>
    <source>
        <strain evidence="3 4">DSM 100565</strain>
    </source>
</reference>
<dbReference type="RefSeq" id="WP_073330621.1">
    <property type="nucleotide sequence ID" value="NZ_FQYO01000004.1"/>
</dbReference>
<name>A0A1M6FL72_9RHOB</name>
<dbReference type="Pfam" id="PF07221">
    <property type="entry name" value="GlcNAc_2-epim"/>
    <property type="match status" value="1"/>
</dbReference>
<dbReference type="STRING" id="1447782.SAMN05444417_2382"/>
<evidence type="ECO:0000313" key="4">
    <source>
        <dbReference type="Proteomes" id="UP000184292"/>
    </source>
</evidence>
<dbReference type="InterPro" id="IPR010819">
    <property type="entry name" value="AGE/CE"/>
</dbReference>
<evidence type="ECO:0000256" key="2">
    <source>
        <dbReference type="ARBA" id="ARBA00023235"/>
    </source>
</evidence>
<dbReference type="EMBL" id="FQYO01000004">
    <property type="protein sequence ID" value="SHI98424.1"/>
    <property type="molecule type" value="Genomic_DNA"/>
</dbReference>